<keyword evidence="1" id="KW-0472">Membrane</keyword>
<name>A0ABY9YTG8_9GAMM</name>
<feature type="transmembrane region" description="Helical" evidence="1">
    <location>
        <begin position="6"/>
        <end position="23"/>
    </location>
</feature>
<dbReference type="Proteomes" id="UP001302072">
    <property type="component" value="Chromosome"/>
</dbReference>
<gene>
    <name evidence="2" type="ORF">PDM29_07825</name>
</gene>
<evidence type="ECO:0000256" key="1">
    <source>
        <dbReference type="SAM" id="Phobius"/>
    </source>
</evidence>
<sequence length="172" mass="19512">MPIIFITLFVVFALEQFLLYRWSTSYFTQGIRIFTARIPANAPSRALLLPNSLERDVAPLTSTTLAFYPLTQHRIAFRESFAGSFTNPHQRYYPVMRGLIEVDARRDEIRVHGLCNWTVLVLPLVFLMLAIVGADRITAIVAALGFLVVFAIGYSIQRKAYFKVVEAVKAQL</sequence>
<keyword evidence="3" id="KW-1185">Reference proteome</keyword>
<dbReference type="EMBL" id="CP115541">
    <property type="protein sequence ID" value="WNH54171.1"/>
    <property type="molecule type" value="Genomic_DNA"/>
</dbReference>
<evidence type="ECO:0000313" key="2">
    <source>
        <dbReference type="EMBL" id="WNH54171.1"/>
    </source>
</evidence>
<accession>A0ABY9YTG8</accession>
<keyword evidence="1" id="KW-1133">Transmembrane helix</keyword>
<proteinExistence type="predicted"/>
<dbReference type="RefSeq" id="WP_311193283.1">
    <property type="nucleotide sequence ID" value="NZ_CP115541.1"/>
</dbReference>
<protein>
    <submittedName>
        <fullName evidence="2">Uncharacterized protein</fullName>
    </submittedName>
</protein>
<evidence type="ECO:0000313" key="3">
    <source>
        <dbReference type="Proteomes" id="UP001302072"/>
    </source>
</evidence>
<reference evidence="2 3" key="1">
    <citation type="submission" date="2022-12" db="EMBL/GenBank/DDBJ databases">
        <title>Two new species, Stenotrophomonas aracearum and Stenotrophomonas oahuensis, isolated from Anthurium (Araceae family) in Hawaii.</title>
        <authorList>
            <person name="Chunag S.C."/>
            <person name="Dobhal S."/>
            <person name="Alvarez A."/>
            <person name="Arif M."/>
        </authorList>
    </citation>
    <scope>NUCLEOTIDE SEQUENCE [LARGE SCALE GENOMIC DNA]</scope>
    <source>
        <strain evidence="2 3">A5586</strain>
    </source>
</reference>
<keyword evidence="1" id="KW-0812">Transmembrane</keyword>
<feature type="transmembrane region" description="Helical" evidence="1">
    <location>
        <begin position="114"/>
        <end position="131"/>
    </location>
</feature>
<feature type="transmembrane region" description="Helical" evidence="1">
    <location>
        <begin position="137"/>
        <end position="156"/>
    </location>
</feature>
<organism evidence="2 3">
    <name type="scientific">Stenotrophomonas oahuensis</name>
    <dbReference type="NCBI Taxonomy" id="3003271"/>
    <lineage>
        <taxon>Bacteria</taxon>
        <taxon>Pseudomonadati</taxon>
        <taxon>Pseudomonadota</taxon>
        <taxon>Gammaproteobacteria</taxon>
        <taxon>Lysobacterales</taxon>
        <taxon>Lysobacteraceae</taxon>
        <taxon>Stenotrophomonas</taxon>
    </lineage>
</organism>